<keyword evidence="6 14" id="KW-0949">S-adenosyl-L-methionine</keyword>
<dbReference type="InterPro" id="IPR049560">
    <property type="entry name" value="MeTrfase_RsmB-F_NOP2_cat"/>
</dbReference>
<dbReference type="Pfam" id="PF25376">
    <property type="entry name" value="Pre-PUA_NSUN2"/>
    <property type="match status" value="1"/>
</dbReference>
<dbReference type="InterPro" id="IPR000408">
    <property type="entry name" value="Reg_chr_condens"/>
</dbReference>
<evidence type="ECO:0000256" key="7">
    <source>
        <dbReference type="ARBA" id="ARBA00022694"/>
    </source>
</evidence>
<dbReference type="Pfam" id="PF00632">
    <property type="entry name" value="HECT"/>
    <property type="match status" value="1"/>
</dbReference>
<keyword evidence="3" id="KW-0820">tRNA-binding</keyword>
<evidence type="ECO:0000256" key="10">
    <source>
        <dbReference type="ARBA" id="ARBA00022884"/>
    </source>
</evidence>
<dbReference type="SUPFAM" id="SSF56204">
    <property type="entry name" value="Hect, E3 ligase catalytic domain"/>
    <property type="match status" value="1"/>
</dbReference>
<evidence type="ECO:0000256" key="8">
    <source>
        <dbReference type="ARBA" id="ARBA00022737"/>
    </source>
</evidence>
<dbReference type="Pfam" id="PF25390">
    <property type="entry name" value="WD40_RLD"/>
    <property type="match status" value="1"/>
</dbReference>
<protein>
    <recommendedName>
        <fullName evidence="2">tRNA (cytosine(34)-C(5))-methyltransferase</fullName>
        <ecNumber evidence="2">2.1.1.203</ecNumber>
    </recommendedName>
</protein>
<dbReference type="InterPro" id="IPR001678">
    <property type="entry name" value="MeTrfase_RsmB-F_NOP2_dom"/>
</dbReference>
<evidence type="ECO:0000256" key="1">
    <source>
        <dbReference type="ARBA" id="ARBA00004123"/>
    </source>
</evidence>
<reference evidence="18" key="1">
    <citation type="submission" date="2023-07" db="EMBL/GenBank/DDBJ databases">
        <authorList>
            <consortium name="CYATHOMIX"/>
        </authorList>
    </citation>
    <scope>NUCLEOTIDE SEQUENCE</scope>
    <source>
        <strain evidence="18">N/A</strain>
    </source>
</reference>
<dbReference type="GO" id="GO:0016428">
    <property type="term" value="F:tRNA (cytidine-5-)-methyltransferase activity"/>
    <property type="evidence" value="ECO:0007669"/>
    <property type="project" value="InterPro"/>
</dbReference>
<feature type="binding site" evidence="14">
    <location>
        <position position="258"/>
    </location>
    <ligand>
        <name>S-adenosyl-L-methionine</name>
        <dbReference type="ChEBI" id="CHEBI:59789"/>
    </ligand>
</feature>
<feature type="repeat" description="RCC1" evidence="13">
    <location>
        <begin position="682"/>
        <end position="739"/>
    </location>
</feature>
<dbReference type="SUPFAM" id="SSF53335">
    <property type="entry name" value="S-adenosyl-L-methionine-dependent methyltransferases"/>
    <property type="match status" value="1"/>
</dbReference>
<evidence type="ECO:0000256" key="12">
    <source>
        <dbReference type="PROSITE-ProRule" id="PRU00104"/>
    </source>
</evidence>
<dbReference type="FunFam" id="3.30.2160.10:FF:000004">
    <property type="entry name" value="probable E3 ubiquitin-protein ligase HERC4 isoform X1"/>
    <property type="match status" value="1"/>
</dbReference>
<dbReference type="InterPro" id="IPR035983">
    <property type="entry name" value="Hect_E3_ubiquitin_ligase"/>
</dbReference>
<dbReference type="SMART" id="SM00119">
    <property type="entry name" value="HECTc"/>
    <property type="match status" value="1"/>
</dbReference>
<feature type="repeat" description="RCC1" evidence="13">
    <location>
        <begin position="932"/>
        <end position="984"/>
    </location>
</feature>
<keyword evidence="10 14" id="KW-0694">RNA-binding</keyword>
<dbReference type="Pfam" id="PF01189">
    <property type="entry name" value="Methyltr_RsmB-F"/>
    <property type="match status" value="1"/>
</dbReference>
<feature type="domain" description="SAM-dependent MTase RsmB/NOP-type" evidence="17">
    <location>
        <begin position="64"/>
        <end position="419"/>
    </location>
</feature>
<evidence type="ECO:0000256" key="4">
    <source>
        <dbReference type="ARBA" id="ARBA00022603"/>
    </source>
</evidence>
<feature type="region of interest" description="Disordered" evidence="15">
    <location>
        <begin position="633"/>
        <end position="677"/>
    </location>
</feature>
<evidence type="ECO:0000256" key="2">
    <source>
        <dbReference type="ARBA" id="ARBA00012629"/>
    </source>
</evidence>
<comment type="similarity">
    <text evidence="14">Belongs to the class I-like SAM-binding methyltransferase superfamily. RsmB/NOP family.</text>
</comment>
<keyword evidence="8" id="KW-0677">Repeat</keyword>
<comment type="subcellular location">
    <subcellularLocation>
        <location evidence="1">Nucleus</location>
    </subcellularLocation>
</comment>
<evidence type="ECO:0000313" key="18">
    <source>
        <dbReference type="EMBL" id="CAJ0593966.1"/>
    </source>
</evidence>
<dbReference type="GO" id="GO:0005634">
    <property type="term" value="C:nucleus"/>
    <property type="evidence" value="ECO:0007669"/>
    <property type="project" value="UniProtKB-SubCell"/>
</dbReference>
<evidence type="ECO:0000259" key="17">
    <source>
        <dbReference type="PROSITE" id="PS51686"/>
    </source>
</evidence>
<dbReference type="CDD" id="cd00078">
    <property type="entry name" value="HECTc"/>
    <property type="match status" value="1"/>
</dbReference>
<dbReference type="PROSITE" id="PS50237">
    <property type="entry name" value="HECT"/>
    <property type="match status" value="1"/>
</dbReference>
<comment type="caution">
    <text evidence="18">The sequence shown here is derived from an EMBL/GenBank/DDBJ whole genome shotgun (WGS) entry which is preliminary data.</text>
</comment>
<sequence length="1697" mass="190438">MGRNNFQKKRRRLGLNKQARNDNGEPRDEWKNHKPYKDIVKENEKYWNFYKAQNIIPEEEWDAFCSALRTDLPVSFRVQGCHKDRDRLMHEMETKFFEPISKSEDSDVYAPIPIPWYPGAYQTKMNRTAVRSHPILTHLHNFLVTEAEIGHISRQEAVSMIPPLLLNPEENHFVLDMCAAPGSKTAQLIEMMHENTNNPSGMLIANDVDKKRCYMLIHQTLKRFHTASCAVICEDAARMPVLKGKDGEPLKFDRVLCDVICSGDGTLRKNPEIWSKWTPQDALGLHRMQLSIAQKGAMLLKVGGRMVYSTCSMNPIEDEAVVAQLIRTSGGALRICDAHQMLPKLKGLRGISSWKVFDRDMNFYNKPEDVPEFLRRIVCDSCFSPSEEEAKSLHLENCMRIVPHHQDTGGFFVALIEKVNEGSFNNIVPVGAPAYKKQKMFKDEPFTFLKKDDERWSDIKTHYGIRDDFEYENLFSRRLAENDMNCRQLFYANAAVKDFVLRNMTSVSIQNAGMKMFSRNEQKVEATRFRLSQEGIRHLLPYMDKQIVEISQDDMLKILKTEETMVPLESLQCKDDIRAQSSGSLVLYTDRADPVCTWVGFHTVAPYVGKEERVHMLRMMGVDCSEIENMMRSKRKQKAAADRTIAESENTVPNAADSTENVDNSSTADEAGADGSKTSMRKELLGCGLSEDGQLGLGSRSAACVKLPEQIVGAPLDDAGTAVLSVACGEKHTILLAEDGKMWSVGGNEDGQLGRGGRGPGSFTIYPVSFSGGVRMLQVAAGRAHSLAVAEDGRLFAWGSNEHGQLAMPRHISWQETPKSVACGPRHCIALLESGTVAVWGEQGDGAIMHSPQIVSQLIGVPVVRVAAGGRHCVVVSAGGGVYVWGYNEYGQLGTGDTRPRPTPFFLEGMSAMHIIEAYCGDSHTLLLSKEGRLFAFGSDAHGQIGGGNKFDKHLNPAAVPELMGSTVTRVACGRNHSVVVIGGRLYPFGQNANGQLGNGSAVNQLIPRQTEELDHVVAVFAGFDQTFILRSLGTPALAAGPNCPLRAPLFLCKNSVIDLLSRHEKLDLIGLLESVFSSVSCLNGSFLYEDDRRFLSESRVFGVNLDDAMETFTALGESSDARQYGELLVDTCQMSVFSDDFNPTNICSVESLRVYLILVWIHPFATNVTRDVVTRLHLPFAESISKLRPAYRNALEKWWVVLPVRHFNRLATAMLAAVRCLVRDKVNPSECRSFLEILSSLCAINKVTNKIPLENFYIDELADNYNLKMDYVNWARAQEGGREASVTCWSNYPFIMNAAAKGELLYVEAVMSMQTSMNGARLTLFGFDLFVEQPFFELTVRRQHIVQDTINGLLSIDKRYLQRPLKVQFMSEEAEDAGGVKKEFFMILFQKLLQSDYGMFVEDPDSHLVWFSGYDIEEVNYYKMVGILCGLAVYNCVLVAFPFPLALYKILLDQQPVLEDLTELSPVEGRSLQELLDYQGDDFEEVFCLNYTISYAAFGSTETVDLKPGGENIPVTQANKADYVQRYVHHRLCVGRNGEVGRQAAAFRDGFKMVLNSRIVAFFQPRELMELVIGNENYDWSELRKIVQYKGEYHAKHPTILAFWEAFFGLTVEERKQFLQFLMGSTRLPVGGMSSLQMFIQPSAPEIARSCFVDYDFRFNTRRASLSSENGYLEFRSCDVLPEQTLKKGKRESNTA</sequence>
<organism evidence="18 19">
    <name type="scientific">Cylicocyclus nassatus</name>
    <name type="common">Nematode worm</name>
    <dbReference type="NCBI Taxonomy" id="53992"/>
    <lineage>
        <taxon>Eukaryota</taxon>
        <taxon>Metazoa</taxon>
        <taxon>Ecdysozoa</taxon>
        <taxon>Nematoda</taxon>
        <taxon>Chromadorea</taxon>
        <taxon>Rhabditida</taxon>
        <taxon>Rhabditina</taxon>
        <taxon>Rhabditomorpha</taxon>
        <taxon>Strongyloidea</taxon>
        <taxon>Strongylidae</taxon>
        <taxon>Cylicocyclus</taxon>
    </lineage>
</organism>
<dbReference type="GO" id="GO:0005737">
    <property type="term" value="C:cytoplasm"/>
    <property type="evidence" value="ECO:0007669"/>
    <property type="project" value="TreeGrafter"/>
</dbReference>
<feature type="repeat" description="RCC1" evidence="13">
    <location>
        <begin position="880"/>
        <end position="931"/>
    </location>
</feature>
<feature type="binding site" evidence="14">
    <location>
        <position position="207"/>
    </location>
    <ligand>
        <name>S-adenosyl-L-methionine</name>
        <dbReference type="ChEBI" id="CHEBI:59789"/>
    </ligand>
</feature>
<proteinExistence type="inferred from homology"/>
<dbReference type="PANTHER" id="PTHR22808:SF1">
    <property type="entry name" value="RNA CYTOSINE-C(5)-METHYLTRANSFERASE NSUN2-RELATED"/>
    <property type="match status" value="1"/>
</dbReference>
<comment type="caution">
    <text evidence="12">Lacks conserved residue(s) required for the propagation of feature annotation.</text>
</comment>
<feature type="domain" description="HECT" evidence="16">
    <location>
        <begin position="1358"/>
        <end position="1640"/>
    </location>
</feature>
<accession>A0AA36GKX6</accession>
<feature type="region of interest" description="Disordered" evidence="15">
    <location>
        <begin position="1"/>
        <end position="32"/>
    </location>
</feature>
<dbReference type="GO" id="GO:0030488">
    <property type="term" value="P:tRNA methylation"/>
    <property type="evidence" value="ECO:0007669"/>
    <property type="project" value="UniProtKB-ARBA"/>
</dbReference>
<dbReference type="Proteomes" id="UP001176961">
    <property type="component" value="Unassembled WGS sequence"/>
</dbReference>
<evidence type="ECO:0000256" key="6">
    <source>
        <dbReference type="ARBA" id="ARBA00022691"/>
    </source>
</evidence>
<dbReference type="GO" id="GO:0004842">
    <property type="term" value="F:ubiquitin-protein transferase activity"/>
    <property type="evidence" value="ECO:0007669"/>
    <property type="project" value="InterPro"/>
</dbReference>
<evidence type="ECO:0000256" key="3">
    <source>
        <dbReference type="ARBA" id="ARBA00022555"/>
    </source>
</evidence>
<feature type="compositionally biased region" description="Basic and acidic residues" evidence="15">
    <location>
        <begin position="19"/>
        <end position="32"/>
    </location>
</feature>
<evidence type="ECO:0000256" key="13">
    <source>
        <dbReference type="PROSITE-ProRule" id="PRU00235"/>
    </source>
</evidence>
<dbReference type="Gene3D" id="3.40.50.150">
    <property type="entry name" value="Vaccinia Virus protein VP39"/>
    <property type="match status" value="1"/>
</dbReference>
<dbReference type="InterPro" id="IPR023270">
    <property type="entry name" value="RCMT_NCL1"/>
</dbReference>
<gene>
    <name evidence="18" type="ORF">CYNAS_LOCUS5949</name>
</gene>
<dbReference type="InterPro" id="IPR029063">
    <property type="entry name" value="SAM-dependent_MTases_sf"/>
</dbReference>
<dbReference type="EC" id="2.1.1.203" evidence="2"/>
<dbReference type="EMBL" id="CATQJL010000112">
    <property type="protein sequence ID" value="CAJ0593966.1"/>
    <property type="molecule type" value="Genomic_DNA"/>
</dbReference>
<keyword evidence="9 12" id="KW-0833">Ubl conjugation pathway</keyword>
<evidence type="ECO:0000313" key="19">
    <source>
        <dbReference type="Proteomes" id="UP001176961"/>
    </source>
</evidence>
<dbReference type="InterPro" id="IPR058923">
    <property type="entry name" value="RCC1-like_dom"/>
</dbReference>
<feature type="binding site" evidence="14">
    <location>
        <position position="235"/>
    </location>
    <ligand>
        <name>S-adenosyl-L-methionine</name>
        <dbReference type="ChEBI" id="CHEBI:59789"/>
    </ligand>
</feature>
<dbReference type="InterPro" id="IPR009091">
    <property type="entry name" value="RCC1/BLIP-II"/>
</dbReference>
<name>A0AA36GKX6_CYLNA</name>
<evidence type="ECO:0000256" key="5">
    <source>
        <dbReference type="ARBA" id="ARBA00022679"/>
    </source>
</evidence>
<evidence type="ECO:0000256" key="9">
    <source>
        <dbReference type="ARBA" id="ARBA00022786"/>
    </source>
</evidence>
<dbReference type="Gene3D" id="3.90.1750.10">
    <property type="entry name" value="Hect, E3 ligase catalytic domains"/>
    <property type="match status" value="1"/>
</dbReference>
<feature type="repeat" description="RCC1" evidence="13">
    <location>
        <begin position="793"/>
        <end position="834"/>
    </location>
</feature>
<dbReference type="PRINTS" id="PR02011">
    <property type="entry name" value="RCMTNCL1"/>
</dbReference>
<evidence type="ECO:0000256" key="15">
    <source>
        <dbReference type="SAM" id="MobiDB-lite"/>
    </source>
</evidence>
<dbReference type="InterPro" id="IPR057285">
    <property type="entry name" value="Pre-PUA_NSUN2"/>
</dbReference>
<feature type="compositionally biased region" description="Polar residues" evidence="15">
    <location>
        <begin position="647"/>
        <end position="668"/>
    </location>
</feature>
<dbReference type="Pfam" id="PF25378">
    <property type="entry name" value="PUA_NSUN2"/>
    <property type="match status" value="1"/>
</dbReference>
<keyword evidence="4 14" id="KW-0489">Methyltransferase</keyword>
<dbReference type="SUPFAM" id="SSF50985">
    <property type="entry name" value="RCC1/BLIP-II"/>
    <property type="match status" value="1"/>
</dbReference>
<dbReference type="InterPro" id="IPR057286">
    <property type="entry name" value="PUA_NSUN2"/>
</dbReference>
<keyword evidence="19" id="KW-1185">Reference proteome</keyword>
<dbReference type="InterPro" id="IPR023267">
    <property type="entry name" value="RCMT"/>
</dbReference>
<feature type="repeat" description="RCC1" evidence="13">
    <location>
        <begin position="835"/>
        <end position="879"/>
    </location>
</feature>
<dbReference type="Gene3D" id="2.130.10.30">
    <property type="entry name" value="Regulator of chromosome condensation 1/beta-lactamase-inhibitor protein II"/>
    <property type="match status" value="2"/>
</dbReference>
<evidence type="ECO:0000256" key="14">
    <source>
        <dbReference type="PROSITE-ProRule" id="PRU01023"/>
    </source>
</evidence>
<feature type="compositionally biased region" description="Basic residues" evidence="15">
    <location>
        <begin position="1"/>
        <end position="14"/>
    </location>
</feature>
<feature type="binding site" evidence="14">
    <location>
        <begin position="178"/>
        <end position="184"/>
    </location>
    <ligand>
        <name>S-adenosyl-L-methionine</name>
        <dbReference type="ChEBI" id="CHEBI:59789"/>
    </ligand>
</feature>
<dbReference type="PROSITE" id="PS50012">
    <property type="entry name" value="RCC1_3"/>
    <property type="match status" value="7"/>
</dbReference>
<feature type="active site" description="Nucleophile" evidence="14">
    <location>
        <position position="311"/>
    </location>
</feature>
<dbReference type="PROSITE" id="PS00626">
    <property type="entry name" value="RCC1_2"/>
    <property type="match status" value="2"/>
</dbReference>
<dbReference type="PROSITE" id="PS51686">
    <property type="entry name" value="SAM_MT_RSMB_NOP"/>
    <property type="match status" value="1"/>
</dbReference>
<dbReference type="PRINTS" id="PR02008">
    <property type="entry name" value="RCMTFAMILY"/>
</dbReference>
<feature type="repeat" description="RCC1" evidence="13">
    <location>
        <begin position="984"/>
        <end position="1033"/>
    </location>
</feature>
<feature type="repeat" description="RCC1" evidence="13">
    <location>
        <begin position="740"/>
        <end position="792"/>
    </location>
</feature>
<evidence type="ECO:0000259" key="16">
    <source>
        <dbReference type="PROSITE" id="PS50237"/>
    </source>
</evidence>
<keyword evidence="7" id="KW-0819">tRNA processing</keyword>
<dbReference type="Gene3D" id="3.30.2410.10">
    <property type="entry name" value="Hect, E3 ligase catalytic domain"/>
    <property type="match status" value="1"/>
</dbReference>
<keyword evidence="5 14" id="KW-0808">Transferase</keyword>
<dbReference type="Gene3D" id="3.30.2160.10">
    <property type="entry name" value="Hect, E3 ligase catalytic domain"/>
    <property type="match status" value="1"/>
</dbReference>
<dbReference type="GO" id="GO:0000049">
    <property type="term" value="F:tRNA binding"/>
    <property type="evidence" value="ECO:0007669"/>
    <property type="project" value="UniProtKB-KW"/>
</dbReference>
<dbReference type="PANTHER" id="PTHR22808">
    <property type="entry name" value="NCL1 YEAST -RELATED NOL1/NOP2/FMU SUN DOMAIN-CONTAINING"/>
    <property type="match status" value="1"/>
</dbReference>
<keyword evidence="11" id="KW-0539">Nucleus</keyword>
<evidence type="ECO:0000256" key="11">
    <source>
        <dbReference type="ARBA" id="ARBA00023242"/>
    </source>
</evidence>
<dbReference type="InterPro" id="IPR000569">
    <property type="entry name" value="HECT_dom"/>
</dbReference>